<evidence type="ECO:0000313" key="3">
    <source>
        <dbReference type="Proteomes" id="UP000308652"/>
    </source>
</evidence>
<feature type="transmembrane region" description="Helical" evidence="1">
    <location>
        <begin position="74"/>
        <end position="96"/>
    </location>
</feature>
<keyword evidence="1" id="KW-0812">Transmembrane</keyword>
<dbReference type="AlphaFoldDB" id="A0A5C3MFP3"/>
<accession>A0A5C3MFP3</accession>
<reference evidence="2 3" key="1">
    <citation type="journal article" date="2019" name="Nat. Ecol. Evol.">
        <title>Megaphylogeny resolves global patterns of mushroom evolution.</title>
        <authorList>
            <person name="Varga T."/>
            <person name="Krizsan K."/>
            <person name="Foldi C."/>
            <person name="Dima B."/>
            <person name="Sanchez-Garcia M."/>
            <person name="Sanchez-Ramirez S."/>
            <person name="Szollosi G.J."/>
            <person name="Szarkandi J.G."/>
            <person name="Papp V."/>
            <person name="Albert L."/>
            <person name="Andreopoulos W."/>
            <person name="Angelini C."/>
            <person name="Antonin V."/>
            <person name="Barry K.W."/>
            <person name="Bougher N.L."/>
            <person name="Buchanan P."/>
            <person name="Buyck B."/>
            <person name="Bense V."/>
            <person name="Catcheside P."/>
            <person name="Chovatia M."/>
            <person name="Cooper J."/>
            <person name="Damon W."/>
            <person name="Desjardin D."/>
            <person name="Finy P."/>
            <person name="Geml J."/>
            <person name="Haridas S."/>
            <person name="Hughes K."/>
            <person name="Justo A."/>
            <person name="Karasinski D."/>
            <person name="Kautmanova I."/>
            <person name="Kiss B."/>
            <person name="Kocsube S."/>
            <person name="Kotiranta H."/>
            <person name="LaButti K.M."/>
            <person name="Lechner B.E."/>
            <person name="Liimatainen K."/>
            <person name="Lipzen A."/>
            <person name="Lukacs Z."/>
            <person name="Mihaltcheva S."/>
            <person name="Morgado L.N."/>
            <person name="Niskanen T."/>
            <person name="Noordeloos M.E."/>
            <person name="Ohm R.A."/>
            <person name="Ortiz-Santana B."/>
            <person name="Ovrebo C."/>
            <person name="Racz N."/>
            <person name="Riley R."/>
            <person name="Savchenko A."/>
            <person name="Shiryaev A."/>
            <person name="Soop K."/>
            <person name="Spirin V."/>
            <person name="Szebenyi C."/>
            <person name="Tomsovsky M."/>
            <person name="Tulloss R.E."/>
            <person name="Uehling J."/>
            <person name="Grigoriev I.V."/>
            <person name="Vagvolgyi C."/>
            <person name="Papp T."/>
            <person name="Martin F.M."/>
            <person name="Miettinen O."/>
            <person name="Hibbett D.S."/>
            <person name="Nagy L.G."/>
        </authorList>
    </citation>
    <scope>NUCLEOTIDE SEQUENCE [LARGE SCALE GENOMIC DNA]</scope>
    <source>
        <strain evidence="2 3">CBS 166.37</strain>
    </source>
</reference>
<name>A0A5C3MFP3_9AGAR</name>
<keyword evidence="1" id="KW-0472">Membrane</keyword>
<keyword evidence="3" id="KW-1185">Reference proteome</keyword>
<evidence type="ECO:0000256" key="1">
    <source>
        <dbReference type="SAM" id="Phobius"/>
    </source>
</evidence>
<feature type="transmembrane region" description="Helical" evidence="1">
    <location>
        <begin position="116"/>
        <end position="138"/>
    </location>
</feature>
<evidence type="ECO:0000313" key="2">
    <source>
        <dbReference type="EMBL" id="TFK44182.1"/>
    </source>
</evidence>
<protein>
    <submittedName>
        <fullName evidence="2">Uncharacterized protein</fullName>
    </submittedName>
</protein>
<dbReference type="Proteomes" id="UP000308652">
    <property type="component" value="Unassembled WGS sequence"/>
</dbReference>
<gene>
    <name evidence="2" type="ORF">BDQ12DRAFT_5486</name>
</gene>
<sequence length="207" mass="23991">MFCEHHHHLTNIYQRRLFSQESSLSLASSPLLFPQHCRHRLRQCQKDPSASRLSNYLLSGSTRSYRTQKRYSRFLFTICYYCYLYHLPVSLLFFYLDLDSTSSLFSFLSISSRLRTYLFSGSLFSLLSFFFGLPRVLYLRSFPPLPFPHPPSLPPPLLSLPSLPSHRPTNQPPARPPTLPMQTPFPSFHTNQDRNGTMLPCGVERVA</sequence>
<organism evidence="2 3">
    <name type="scientific">Crucibulum laeve</name>
    <dbReference type="NCBI Taxonomy" id="68775"/>
    <lineage>
        <taxon>Eukaryota</taxon>
        <taxon>Fungi</taxon>
        <taxon>Dikarya</taxon>
        <taxon>Basidiomycota</taxon>
        <taxon>Agaricomycotina</taxon>
        <taxon>Agaricomycetes</taxon>
        <taxon>Agaricomycetidae</taxon>
        <taxon>Agaricales</taxon>
        <taxon>Agaricineae</taxon>
        <taxon>Nidulariaceae</taxon>
        <taxon>Crucibulum</taxon>
    </lineage>
</organism>
<proteinExistence type="predicted"/>
<dbReference type="EMBL" id="ML213590">
    <property type="protein sequence ID" value="TFK44182.1"/>
    <property type="molecule type" value="Genomic_DNA"/>
</dbReference>
<keyword evidence="1" id="KW-1133">Transmembrane helix</keyword>